<feature type="compositionally biased region" description="Basic residues" evidence="1">
    <location>
        <begin position="234"/>
        <end position="246"/>
    </location>
</feature>
<feature type="compositionally biased region" description="Low complexity" evidence="1">
    <location>
        <begin position="155"/>
        <end position="168"/>
    </location>
</feature>
<feature type="compositionally biased region" description="Basic residues" evidence="1">
    <location>
        <begin position="169"/>
        <end position="181"/>
    </location>
</feature>
<gene>
    <name evidence="2" type="ORF">DL762_004576</name>
</gene>
<feature type="compositionally biased region" description="Basic and acidic residues" evidence="1">
    <location>
        <begin position="86"/>
        <end position="96"/>
    </location>
</feature>
<name>A0ABY0HBR5_9PEZI</name>
<feature type="compositionally biased region" description="Acidic residues" evidence="1">
    <location>
        <begin position="211"/>
        <end position="226"/>
    </location>
</feature>
<reference evidence="2 3" key="1">
    <citation type="submission" date="2018-06" db="EMBL/GenBank/DDBJ databases">
        <title>Complete Genomes of Monosporascus.</title>
        <authorList>
            <person name="Robinson A.J."/>
            <person name="Natvig D.O."/>
        </authorList>
    </citation>
    <scope>NUCLEOTIDE SEQUENCE [LARGE SCALE GENOMIC DNA]</scope>
    <source>
        <strain evidence="2 3">CBS 609.92</strain>
    </source>
</reference>
<keyword evidence="3" id="KW-1185">Reference proteome</keyword>
<feature type="compositionally biased region" description="Low complexity" evidence="1">
    <location>
        <begin position="195"/>
        <end position="210"/>
    </location>
</feature>
<dbReference type="EMBL" id="QJNS01000109">
    <property type="protein sequence ID" value="RYO86803.1"/>
    <property type="molecule type" value="Genomic_DNA"/>
</dbReference>
<protein>
    <submittedName>
        <fullName evidence="2">Uncharacterized protein</fullName>
    </submittedName>
</protein>
<feature type="region of interest" description="Disordered" evidence="1">
    <location>
        <begin position="86"/>
        <end position="115"/>
    </location>
</feature>
<feature type="region of interest" description="Disordered" evidence="1">
    <location>
        <begin position="155"/>
        <end position="273"/>
    </location>
</feature>
<evidence type="ECO:0000256" key="1">
    <source>
        <dbReference type="SAM" id="MobiDB-lite"/>
    </source>
</evidence>
<proteinExistence type="predicted"/>
<accession>A0ABY0HBR5</accession>
<sequence>MRRRKRDGKILNPEERRRILAEQHDPKKFDSYIYGKANEPFRPGSKLFNVPWYEQPARPARPATSFGYLDPRVHWSEPRPPQWFERKRKEVSERGGRKANFGRAAASAARRKLEDQRANRWVGLPERVKSNQKWLAALDEMDELAEANRLRSLGLLGSGTTSSSGRNNHNPKPRRRRKREKRREEQEQEHGQGQGQETVEAPQAPQTVEQQQEEEERVQADAEAEEHESPSKARLQRSRRRKKGKARATVIIDDEDDWAGGDGDDEYMEMDSD</sequence>
<dbReference type="Proteomes" id="UP000294003">
    <property type="component" value="Unassembled WGS sequence"/>
</dbReference>
<evidence type="ECO:0000313" key="2">
    <source>
        <dbReference type="EMBL" id="RYO86803.1"/>
    </source>
</evidence>
<comment type="caution">
    <text evidence="2">The sequence shown here is derived from an EMBL/GenBank/DDBJ whole genome shotgun (WGS) entry which is preliminary data.</text>
</comment>
<evidence type="ECO:0000313" key="3">
    <source>
        <dbReference type="Proteomes" id="UP000294003"/>
    </source>
</evidence>
<feature type="compositionally biased region" description="Acidic residues" evidence="1">
    <location>
        <begin position="252"/>
        <end position="273"/>
    </location>
</feature>
<organism evidence="2 3">
    <name type="scientific">Monosporascus cannonballus</name>
    <dbReference type="NCBI Taxonomy" id="155416"/>
    <lineage>
        <taxon>Eukaryota</taxon>
        <taxon>Fungi</taxon>
        <taxon>Dikarya</taxon>
        <taxon>Ascomycota</taxon>
        <taxon>Pezizomycotina</taxon>
        <taxon>Sordariomycetes</taxon>
        <taxon>Xylariomycetidae</taxon>
        <taxon>Xylariales</taxon>
        <taxon>Xylariales incertae sedis</taxon>
        <taxon>Monosporascus</taxon>
    </lineage>
</organism>